<keyword evidence="6" id="KW-1185">Reference proteome</keyword>
<evidence type="ECO:0000313" key="6">
    <source>
        <dbReference type="Proteomes" id="UP001321760"/>
    </source>
</evidence>
<dbReference type="PANTHER" id="PTHR47706">
    <property type="entry name" value="NMRA-LIKE FAMILY PROTEIN"/>
    <property type="match status" value="1"/>
</dbReference>
<reference evidence="5" key="2">
    <citation type="submission" date="2023-05" db="EMBL/GenBank/DDBJ databases">
        <authorList>
            <consortium name="Lawrence Berkeley National Laboratory"/>
            <person name="Steindorff A."/>
            <person name="Hensen N."/>
            <person name="Bonometti L."/>
            <person name="Westerberg I."/>
            <person name="Brannstrom I.O."/>
            <person name="Guillou S."/>
            <person name="Cros-Aarteil S."/>
            <person name="Calhoun S."/>
            <person name="Haridas S."/>
            <person name="Kuo A."/>
            <person name="Mondo S."/>
            <person name="Pangilinan J."/>
            <person name="Riley R."/>
            <person name="Labutti K."/>
            <person name="Andreopoulos B."/>
            <person name="Lipzen A."/>
            <person name="Chen C."/>
            <person name="Yanf M."/>
            <person name="Daum C."/>
            <person name="Ng V."/>
            <person name="Clum A."/>
            <person name="Ohm R."/>
            <person name="Martin F."/>
            <person name="Silar P."/>
            <person name="Natvig D."/>
            <person name="Lalanne C."/>
            <person name="Gautier V."/>
            <person name="Ament-Velasquez S.L."/>
            <person name="Kruys A."/>
            <person name="Hutchinson M.I."/>
            <person name="Powell A.J."/>
            <person name="Barry K."/>
            <person name="Miller A.N."/>
            <person name="Grigoriev I.V."/>
            <person name="Debuchy R."/>
            <person name="Gladieux P."/>
            <person name="Thoren M.H."/>
            <person name="Johannesson H."/>
        </authorList>
    </citation>
    <scope>NUCLEOTIDE SEQUENCE</scope>
    <source>
        <strain evidence="5">PSN243</strain>
    </source>
</reference>
<dbReference type="Pfam" id="PF05368">
    <property type="entry name" value="NmrA"/>
    <property type="match status" value="1"/>
</dbReference>
<name>A0AAV9H2Q2_9PEZI</name>
<dbReference type="SUPFAM" id="SSF51735">
    <property type="entry name" value="NAD(P)-binding Rossmann-fold domains"/>
    <property type="match status" value="1"/>
</dbReference>
<dbReference type="AlphaFoldDB" id="A0AAV9H2Q2"/>
<dbReference type="InterPro" id="IPR008030">
    <property type="entry name" value="NmrA-like"/>
</dbReference>
<comment type="caution">
    <text evidence="5">The sequence shown here is derived from an EMBL/GenBank/DDBJ whole genome shotgun (WGS) entry which is preliminary data.</text>
</comment>
<evidence type="ECO:0000313" key="5">
    <source>
        <dbReference type="EMBL" id="KAK4454647.1"/>
    </source>
</evidence>
<feature type="domain" description="NmrA-like" evidence="4">
    <location>
        <begin position="4"/>
        <end position="311"/>
    </location>
</feature>
<proteinExistence type="inferred from homology"/>
<dbReference type="Proteomes" id="UP001321760">
    <property type="component" value="Unassembled WGS sequence"/>
</dbReference>
<evidence type="ECO:0000259" key="4">
    <source>
        <dbReference type="Pfam" id="PF05368"/>
    </source>
</evidence>
<dbReference type="GO" id="GO:0016491">
    <property type="term" value="F:oxidoreductase activity"/>
    <property type="evidence" value="ECO:0007669"/>
    <property type="project" value="UniProtKB-KW"/>
</dbReference>
<dbReference type="PANTHER" id="PTHR47706:SF4">
    <property type="entry name" value="NMRA-LIKE DOMAIN-CONTAINING PROTEIN"/>
    <property type="match status" value="1"/>
</dbReference>
<dbReference type="EMBL" id="MU865916">
    <property type="protein sequence ID" value="KAK4454647.1"/>
    <property type="molecule type" value="Genomic_DNA"/>
</dbReference>
<accession>A0AAV9H2Q2</accession>
<evidence type="ECO:0000256" key="3">
    <source>
        <dbReference type="ARBA" id="ARBA00023002"/>
    </source>
</evidence>
<dbReference type="InterPro" id="IPR036291">
    <property type="entry name" value="NAD(P)-bd_dom_sf"/>
</dbReference>
<gene>
    <name evidence="5" type="ORF">QBC34DRAFT_468051</name>
</gene>
<dbReference type="InterPro" id="IPR051609">
    <property type="entry name" value="NmrA/Isoflavone_reductase-like"/>
</dbReference>
<evidence type="ECO:0000256" key="2">
    <source>
        <dbReference type="ARBA" id="ARBA00022857"/>
    </source>
</evidence>
<protein>
    <recommendedName>
        <fullName evidence="4">NmrA-like domain-containing protein</fullName>
    </recommendedName>
</protein>
<sequence>MVNIAIAGGSGQLAREIIDALLSTNAHTITILSRHPPPSPPVYTSPNITELTVDYTSLPSLTSALSSHKTHTVLSFIQPLSDPHGTSQITLINACLGAGVCRFAPSEYASAKTAHLPFWTSKAFVRDYLQNINTLIPVLEYTLFQPGLLMDYLAAPYQTSKHIAPLGTPFDLEHRRAVVVAGHRDAVMVFTSARDVAQAVVRMVEYHEGPWPVVAGMRGGRVTVAEMVGICEAVRGEMEVTEVKAGDLKKGELRLGWGLERRHRAVEDEMGEEMKKGVMVGMLLGCVEGDWDVGGEVNALFPGLEFEGVEGFLRRVWEGKP</sequence>
<dbReference type="Gene3D" id="3.40.50.720">
    <property type="entry name" value="NAD(P)-binding Rossmann-like Domain"/>
    <property type="match status" value="1"/>
</dbReference>
<reference evidence="5" key="1">
    <citation type="journal article" date="2023" name="Mol. Phylogenet. Evol.">
        <title>Genome-scale phylogeny and comparative genomics of the fungal order Sordariales.</title>
        <authorList>
            <person name="Hensen N."/>
            <person name="Bonometti L."/>
            <person name="Westerberg I."/>
            <person name="Brannstrom I.O."/>
            <person name="Guillou S."/>
            <person name="Cros-Aarteil S."/>
            <person name="Calhoun S."/>
            <person name="Haridas S."/>
            <person name="Kuo A."/>
            <person name="Mondo S."/>
            <person name="Pangilinan J."/>
            <person name="Riley R."/>
            <person name="LaButti K."/>
            <person name="Andreopoulos B."/>
            <person name="Lipzen A."/>
            <person name="Chen C."/>
            <person name="Yan M."/>
            <person name="Daum C."/>
            <person name="Ng V."/>
            <person name="Clum A."/>
            <person name="Steindorff A."/>
            <person name="Ohm R.A."/>
            <person name="Martin F."/>
            <person name="Silar P."/>
            <person name="Natvig D.O."/>
            <person name="Lalanne C."/>
            <person name="Gautier V."/>
            <person name="Ament-Velasquez S.L."/>
            <person name="Kruys A."/>
            <person name="Hutchinson M.I."/>
            <person name="Powell A.J."/>
            <person name="Barry K."/>
            <person name="Miller A.N."/>
            <person name="Grigoriev I.V."/>
            <person name="Debuchy R."/>
            <person name="Gladieux P."/>
            <person name="Hiltunen Thoren M."/>
            <person name="Johannesson H."/>
        </authorList>
    </citation>
    <scope>NUCLEOTIDE SEQUENCE</scope>
    <source>
        <strain evidence="5">PSN243</strain>
    </source>
</reference>
<evidence type="ECO:0000256" key="1">
    <source>
        <dbReference type="ARBA" id="ARBA00005725"/>
    </source>
</evidence>
<keyword evidence="2" id="KW-0521">NADP</keyword>
<comment type="similarity">
    <text evidence="1">Belongs to the NmrA-type oxidoreductase family. Isoflavone reductase subfamily.</text>
</comment>
<organism evidence="5 6">
    <name type="scientific">Podospora aff. communis PSN243</name>
    <dbReference type="NCBI Taxonomy" id="3040156"/>
    <lineage>
        <taxon>Eukaryota</taxon>
        <taxon>Fungi</taxon>
        <taxon>Dikarya</taxon>
        <taxon>Ascomycota</taxon>
        <taxon>Pezizomycotina</taxon>
        <taxon>Sordariomycetes</taxon>
        <taxon>Sordariomycetidae</taxon>
        <taxon>Sordariales</taxon>
        <taxon>Podosporaceae</taxon>
        <taxon>Podospora</taxon>
    </lineage>
</organism>
<keyword evidence="3" id="KW-0560">Oxidoreductase</keyword>